<evidence type="ECO:0000259" key="13">
    <source>
        <dbReference type="Pfam" id="PF00626"/>
    </source>
</evidence>
<dbReference type="PANTHER" id="PTHR13803:SF39">
    <property type="entry name" value="SECRETORY 24AB, ISOFORM A"/>
    <property type="match status" value="1"/>
</dbReference>
<dbReference type="Proteomes" id="UP000789759">
    <property type="component" value="Unassembled WGS sequence"/>
</dbReference>
<dbReference type="EMBL" id="CAJVQA010000718">
    <property type="protein sequence ID" value="CAG8487912.1"/>
    <property type="molecule type" value="Genomic_DNA"/>
</dbReference>
<dbReference type="OrthoDB" id="49016at2759"/>
<feature type="compositionally biased region" description="Polar residues" evidence="12">
    <location>
        <begin position="27"/>
        <end position="47"/>
    </location>
</feature>
<dbReference type="SUPFAM" id="SSF81811">
    <property type="entry name" value="Helical domain of Sec23/24"/>
    <property type="match status" value="1"/>
</dbReference>
<accession>A0A9N8WG30</accession>
<evidence type="ECO:0000256" key="6">
    <source>
        <dbReference type="ARBA" id="ARBA00022490"/>
    </source>
</evidence>
<dbReference type="InterPro" id="IPR012990">
    <property type="entry name" value="Beta-sandwich_Sec23_24"/>
</dbReference>
<name>A0A9N8WG30_9GLOM</name>
<dbReference type="GO" id="GO:0070971">
    <property type="term" value="C:endoplasmic reticulum exit site"/>
    <property type="evidence" value="ECO:0007669"/>
    <property type="project" value="TreeGrafter"/>
</dbReference>
<evidence type="ECO:0000256" key="4">
    <source>
        <dbReference type="ARBA" id="ARBA00008334"/>
    </source>
</evidence>
<evidence type="ECO:0000256" key="9">
    <source>
        <dbReference type="ARBA" id="ARBA00022927"/>
    </source>
</evidence>
<dbReference type="InterPro" id="IPR006896">
    <property type="entry name" value="Sec23/24_trunk_dom"/>
</dbReference>
<proteinExistence type="inferred from homology"/>
<feature type="compositionally biased region" description="Pro residues" evidence="12">
    <location>
        <begin position="73"/>
        <end position="87"/>
    </location>
</feature>
<dbReference type="InterPro" id="IPR050550">
    <property type="entry name" value="SEC23_SEC24_subfamily"/>
</dbReference>
<evidence type="ECO:0000256" key="7">
    <source>
        <dbReference type="ARBA" id="ARBA00022824"/>
    </source>
</evidence>
<feature type="domain" description="Sec23/Sec24 beta-sandwich" evidence="17">
    <location>
        <begin position="704"/>
        <end position="786"/>
    </location>
</feature>
<keyword evidence="7" id="KW-0256">Endoplasmic reticulum</keyword>
<dbReference type="Pfam" id="PF04811">
    <property type="entry name" value="Sec23_trunk"/>
    <property type="match status" value="1"/>
</dbReference>
<protein>
    <submittedName>
        <fullName evidence="18">23406_t:CDS:1</fullName>
    </submittedName>
</protein>
<feature type="domain" description="Sec23/Sec24 helical" evidence="16">
    <location>
        <begin position="797"/>
        <end position="899"/>
    </location>
</feature>
<comment type="caution">
    <text evidence="18">The sequence shown here is derived from an EMBL/GenBank/DDBJ whole genome shotgun (WGS) entry which is preliminary data.</text>
</comment>
<dbReference type="InterPro" id="IPR007123">
    <property type="entry name" value="Gelsolin-like_dom"/>
</dbReference>
<feature type="domain" description="Sec23/Sec24 trunk" evidence="15">
    <location>
        <begin position="459"/>
        <end position="696"/>
    </location>
</feature>
<dbReference type="InterPro" id="IPR006900">
    <property type="entry name" value="Sec23/24_helical_dom"/>
</dbReference>
<feature type="domain" description="Zinc finger Sec23/Sec24-type" evidence="14">
    <location>
        <begin position="385"/>
        <end position="422"/>
    </location>
</feature>
<dbReference type="GO" id="GO:0000139">
    <property type="term" value="C:Golgi membrane"/>
    <property type="evidence" value="ECO:0007669"/>
    <property type="project" value="UniProtKB-SubCell"/>
</dbReference>
<dbReference type="GO" id="GO:0008270">
    <property type="term" value="F:zinc ion binding"/>
    <property type="evidence" value="ECO:0007669"/>
    <property type="project" value="InterPro"/>
</dbReference>
<dbReference type="InterPro" id="IPR036465">
    <property type="entry name" value="vWFA_dom_sf"/>
</dbReference>
<feature type="domain" description="Gelsolin-like" evidence="13">
    <location>
        <begin position="924"/>
        <end position="977"/>
    </location>
</feature>
<dbReference type="Gene3D" id="1.20.120.730">
    <property type="entry name" value="Sec23/Sec24 helical domain"/>
    <property type="match status" value="1"/>
</dbReference>
<feature type="region of interest" description="Disordered" evidence="12">
    <location>
        <begin position="1"/>
        <end position="192"/>
    </location>
</feature>
<dbReference type="Pfam" id="PF04810">
    <property type="entry name" value="zf-Sec23_Sec24"/>
    <property type="match status" value="1"/>
</dbReference>
<feature type="compositionally biased region" description="Low complexity" evidence="12">
    <location>
        <begin position="1"/>
        <end position="11"/>
    </location>
</feature>
<keyword evidence="5" id="KW-0813">Transport</keyword>
<dbReference type="Gene3D" id="2.60.40.1670">
    <property type="entry name" value="beta-sandwich domain of Sec23/24"/>
    <property type="match status" value="1"/>
</dbReference>
<dbReference type="GO" id="GO:0000149">
    <property type="term" value="F:SNARE binding"/>
    <property type="evidence" value="ECO:0007669"/>
    <property type="project" value="TreeGrafter"/>
</dbReference>
<evidence type="ECO:0000259" key="14">
    <source>
        <dbReference type="Pfam" id="PF04810"/>
    </source>
</evidence>
<dbReference type="Pfam" id="PF04815">
    <property type="entry name" value="Sec23_helical"/>
    <property type="match status" value="1"/>
</dbReference>
<evidence type="ECO:0000256" key="2">
    <source>
        <dbReference type="ARBA" id="ARBA00004496"/>
    </source>
</evidence>
<keyword evidence="9" id="KW-0653">Protein transport</keyword>
<dbReference type="SUPFAM" id="SSF53300">
    <property type="entry name" value="vWA-like"/>
    <property type="match status" value="1"/>
</dbReference>
<feature type="compositionally biased region" description="Low complexity" evidence="12">
    <location>
        <begin position="168"/>
        <end position="185"/>
    </location>
</feature>
<evidence type="ECO:0000259" key="16">
    <source>
        <dbReference type="Pfam" id="PF04815"/>
    </source>
</evidence>
<dbReference type="InterPro" id="IPR036180">
    <property type="entry name" value="Gelsolin-like_dom_sf"/>
</dbReference>
<dbReference type="Gene3D" id="2.30.30.380">
    <property type="entry name" value="Zn-finger domain of Sec23/24"/>
    <property type="match status" value="1"/>
</dbReference>
<keyword evidence="19" id="KW-1185">Reference proteome</keyword>
<evidence type="ECO:0000256" key="5">
    <source>
        <dbReference type="ARBA" id="ARBA00022448"/>
    </source>
</evidence>
<keyword evidence="11" id="KW-0472">Membrane</keyword>
<dbReference type="Gene3D" id="3.40.50.410">
    <property type="entry name" value="von Willebrand factor, type A domain"/>
    <property type="match status" value="1"/>
</dbReference>
<dbReference type="CDD" id="cd01479">
    <property type="entry name" value="Sec24-like"/>
    <property type="match status" value="1"/>
</dbReference>
<evidence type="ECO:0000256" key="1">
    <source>
        <dbReference type="ARBA" id="ARBA00004394"/>
    </source>
</evidence>
<dbReference type="InterPro" id="IPR041742">
    <property type="entry name" value="Sec24-like_trunk_dom"/>
</dbReference>
<evidence type="ECO:0000256" key="10">
    <source>
        <dbReference type="ARBA" id="ARBA00023034"/>
    </source>
</evidence>
<evidence type="ECO:0000313" key="19">
    <source>
        <dbReference type="Proteomes" id="UP000789759"/>
    </source>
</evidence>
<dbReference type="InterPro" id="IPR036175">
    <property type="entry name" value="Sec23/24_helical_dom_sf"/>
</dbReference>
<dbReference type="GO" id="GO:0090110">
    <property type="term" value="P:COPII-coated vesicle cargo loading"/>
    <property type="evidence" value="ECO:0007669"/>
    <property type="project" value="TreeGrafter"/>
</dbReference>
<feature type="compositionally biased region" description="Polar residues" evidence="12">
    <location>
        <begin position="132"/>
        <end position="151"/>
    </location>
</feature>
<sequence length="1067" mass="116570">MSNIPPSQSPLSRPPSSPPNSRPMQATDPNQQIQQIQRGPSPYQSTPLGPGGASVNQRPIAPYGPPGGINPQTRPPMPGMSPSPPLPAGYRPPSAQAPYTGAPPGMSPGQPAISPQSGIRPTVSPAFRPGNLPQTSSGRPLSYPNQTTMGPNYQVMPANSTSPPIPVESPESPTSQRSQTPPSASHKPKRLYPKQISEAYTDSNTYGGQYQAFTPAVAPGGIGQQIQPPAIEQNAYQQPQFFTPAGNQNYQAAMPPMTPAHYSQQYPQQPSMNASMGGLTNQLNNMNLGGHSQAQLITVNLIGTPPNVGDLDAPPPPINLPPNASVTPSDKANCDPSYKRCTLNCVPATTSLLSKSRLPFGLIITPYRSLKEGDDPVSVITDTVIARCRRCRTYINPFVTFVEGGQKWKCNLCFLLNEVPSQFDWDLQTSQQANRWKRAELNHAVVEFVAPTEYMVRPPQPPVYLFVIDVSYPAVQSGAVATAARTILESLDRIPNEENRTKIGFITVDTSLHFYSLNSNSSEPQMLVVSDLEDVFLPQPDDLLVNLTEARSVVESLLSRLGDMFKDTHIVGNALGSALQAGFKLISPIGGKIVVLQSSLPNINPGQLKIREDSKALGTPKESSLLQSAEPFYKKFAVDCSRSQVCVDMFLLGSQYSDVATLSCCPRYTGGQTYFYPAFNAGRSEDALKFAHEFAEFLASPIALEAVMRVRASKGLRMTAFHGNFFVRQTDLLALPNVSRDHSYAIEVGIEENITTPTVCFQTALLHTTCFGERRIRVLTLALPVTNSISELYSSADQIAISTLLANKAVERSLSSKLEDARDALTNKLIDILGVYKSAITGSQGASPQLQTCDNMKLLPLLALGLLKHVGLRASSQIPTDLRSYAMCLLTTMPSQLLIPYLHPRFYSLHNMPIDAGTYGPDGIIMPPPLNLSSEKLERHGAYLLEDGQNIFIWLGRQVVPQLCMDLLNVRSYEEVRSGKACYASDDVTLLQLDNSFSQQVNTIIGKTRESRRGVYYPHLYIVKEDGGDPSLRLWFLSHIIEDRTDTVMSYQQWLGHLKDKVNTGSF</sequence>
<keyword evidence="6" id="KW-0963">Cytoplasm</keyword>
<evidence type="ECO:0000313" key="18">
    <source>
        <dbReference type="EMBL" id="CAG8487912.1"/>
    </source>
</evidence>
<comment type="similarity">
    <text evidence="4">Belongs to the SEC23/SEC24 family. SEC24 subfamily.</text>
</comment>
<gene>
    <name evidence="18" type="ORF">CPELLU_LOCUS1835</name>
</gene>
<reference evidence="18" key="1">
    <citation type="submission" date="2021-06" db="EMBL/GenBank/DDBJ databases">
        <authorList>
            <person name="Kallberg Y."/>
            <person name="Tangrot J."/>
            <person name="Rosling A."/>
        </authorList>
    </citation>
    <scope>NUCLEOTIDE SEQUENCE</scope>
    <source>
        <strain evidence="18">FL966</strain>
    </source>
</reference>
<evidence type="ECO:0000259" key="15">
    <source>
        <dbReference type="Pfam" id="PF04811"/>
    </source>
</evidence>
<dbReference type="SUPFAM" id="SSF82754">
    <property type="entry name" value="C-terminal, gelsolin-like domain of Sec23/24"/>
    <property type="match status" value="1"/>
</dbReference>
<evidence type="ECO:0000256" key="12">
    <source>
        <dbReference type="SAM" id="MobiDB-lite"/>
    </source>
</evidence>
<dbReference type="PANTHER" id="PTHR13803">
    <property type="entry name" value="SEC24-RELATED PROTEIN"/>
    <property type="match status" value="1"/>
</dbReference>
<evidence type="ECO:0000256" key="8">
    <source>
        <dbReference type="ARBA" id="ARBA00022892"/>
    </source>
</evidence>
<dbReference type="AlphaFoldDB" id="A0A9N8WG30"/>
<dbReference type="Pfam" id="PF00626">
    <property type="entry name" value="Gelsolin"/>
    <property type="match status" value="1"/>
</dbReference>
<dbReference type="InterPro" id="IPR006895">
    <property type="entry name" value="Znf_Sec23_Sec24"/>
</dbReference>
<dbReference type="SUPFAM" id="SSF82919">
    <property type="entry name" value="Zn-finger domain of Sec23/24"/>
    <property type="match status" value="1"/>
</dbReference>
<dbReference type="GO" id="GO:0006886">
    <property type="term" value="P:intracellular protein transport"/>
    <property type="evidence" value="ECO:0007669"/>
    <property type="project" value="InterPro"/>
</dbReference>
<comment type="subcellular location">
    <subcellularLocation>
        <location evidence="2">Cytoplasm</location>
    </subcellularLocation>
    <subcellularLocation>
        <location evidence="3">Endoplasmic reticulum membrane</location>
    </subcellularLocation>
    <subcellularLocation>
        <location evidence="1">Golgi apparatus membrane</location>
    </subcellularLocation>
</comment>
<feature type="compositionally biased region" description="Pro residues" evidence="12">
    <location>
        <begin position="12"/>
        <end position="21"/>
    </location>
</feature>
<dbReference type="Pfam" id="PF08033">
    <property type="entry name" value="Sec23_BS"/>
    <property type="match status" value="1"/>
</dbReference>
<keyword evidence="8" id="KW-0931">ER-Golgi transport</keyword>
<dbReference type="SUPFAM" id="SSF81995">
    <property type="entry name" value="beta-sandwich domain of Sec23/24"/>
    <property type="match status" value="1"/>
</dbReference>
<dbReference type="GO" id="GO:0030127">
    <property type="term" value="C:COPII vesicle coat"/>
    <property type="evidence" value="ECO:0007669"/>
    <property type="project" value="InterPro"/>
</dbReference>
<evidence type="ECO:0000256" key="3">
    <source>
        <dbReference type="ARBA" id="ARBA00004586"/>
    </source>
</evidence>
<dbReference type="InterPro" id="IPR036174">
    <property type="entry name" value="Znf_Sec23_Sec24_sf"/>
</dbReference>
<evidence type="ECO:0000259" key="17">
    <source>
        <dbReference type="Pfam" id="PF08033"/>
    </source>
</evidence>
<evidence type="ECO:0000256" key="11">
    <source>
        <dbReference type="ARBA" id="ARBA00023136"/>
    </source>
</evidence>
<dbReference type="GO" id="GO:0005789">
    <property type="term" value="C:endoplasmic reticulum membrane"/>
    <property type="evidence" value="ECO:0007669"/>
    <property type="project" value="UniProtKB-SubCell"/>
</dbReference>
<keyword evidence="10" id="KW-0333">Golgi apparatus</keyword>
<dbReference type="Gene3D" id="3.40.20.10">
    <property type="entry name" value="Severin"/>
    <property type="match status" value="1"/>
</dbReference>
<organism evidence="18 19">
    <name type="scientific">Cetraspora pellucida</name>
    <dbReference type="NCBI Taxonomy" id="1433469"/>
    <lineage>
        <taxon>Eukaryota</taxon>
        <taxon>Fungi</taxon>
        <taxon>Fungi incertae sedis</taxon>
        <taxon>Mucoromycota</taxon>
        <taxon>Glomeromycotina</taxon>
        <taxon>Glomeromycetes</taxon>
        <taxon>Diversisporales</taxon>
        <taxon>Gigasporaceae</taxon>
        <taxon>Cetraspora</taxon>
    </lineage>
</organism>
<dbReference type="InterPro" id="IPR029006">
    <property type="entry name" value="ADF-H/Gelsolin-like_dom_sf"/>
</dbReference>